<keyword evidence="6 11" id="KW-0812">Transmembrane</keyword>
<dbReference type="GO" id="GO:0005315">
    <property type="term" value="F:phosphate transmembrane transporter activity"/>
    <property type="evidence" value="ECO:0007669"/>
    <property type="project" value="InterPro"/>
</dbReference>
<evidence type="ECO:0000256" key="11">
    <source>
        <dbReference type="RuleBase" id="RU363058"/>
    </source>
</evidence>
<keyword evidence="8 11" id="KW-1133">Transmembrane helix</keyword>
<feature type="transmembrane region" description="Helical" evidence="11">
    <location>
        <begin position="418"/>
        <end position="438"/>
    </location>
</feature>
<evidence type="ECO:0000256" key="8">
    <source>
        <dbReference type="ARBA" id="ARBA00022989"/>
    </source>
</evidence>
<proteinExistence type="inferred from homology"/>
<keyword evidence="13" id="KW-1185">Reference proteome</keyword>
<evidence type="ECO:0000256" key="1">
    <source>
        <dbReference type="ARBA" id="ARBA00004651"/>
    </source>
</evidence>
<feature type="transmembrane region" description="Helical" evidence="11">
    <location>
        <begin position="509"/>
        <end position="531"/>
    </location>
</feature>
<dbReference type="AlphaFoldDB" id="Q7VQU1"/>
<keyword evidence="3 11" id="KW-0813">Transport</keyword>
<evidence type="ECO:0000256" key="9">
    <source>
        <dbReference type="ARBA" id="ARBA00023136"/>
    </source>
</evidence>
<comment type="subcellular location">
    <subcellularLocation>
        <location evidence="1">Cell membrane</location>
        <topology evidence="1">Multi-pass membrane protein</topology>
    </subcellularLocation>
    <subcellularLocation>
        <location evidence="11">Membrane</location>
        <topology evidence="11">Multi-pass membrane protein</topology>
    </subcellularLocation>
</comment>
<dbReference type="HOGENOM" id="CLU_015355_4_0_6"/>
<feature type="transmembrane region" description="Helical" evidence="11">
    <location>
        <begin position="92"/>
        <end position="116"/>
    </location>
</feature>
<feature type="transmembrane region" description="Helical" evidence="11">
    <location>
        <begin position="459"/>
        <end position="478"/>
    </location>
</feature>
<gene>
    <name evidence="12" type="primary">pitA</name>
    <name evidence="12" type="ordered locus">Bfl024</name>
</gene>
<dbReference type="OrthoDB" id="9779554at2"/>
<evidence type="ECO:0000256" key="3">
    <source>
        <dbReference type="ARBA" id="ARBA00022448"/>
    </source>
</evidence>
<comment type="catalytic activity">
    <reaction evidence="10">
        <text>phosphate(in) + H(+)(in) = phosphate(out) + H(+)(out)</text>
        <dbReference type="Rhea" id="RHEA:29939"/>
        <dbReference type="ChEBI" id="CHEBI:15378"/>
        <dbReference type="ChEBI" id="CHEBI:43474"/>
    </reaction>
</comment>
<dbReference type="KEGG" id="bfl:Bfl024"/>
<keyword evidence="5 11" id="KW-0592">Phosphate transport</keyword>
<dbReference type="STRING" id="203907.Bfl024"/>
<dbReference type="Pfam" id="PF01384">
    <property type="entry name" value="PHO4"/>
    <property type="match status" value="1"/>
</dbReference>
<dbReference type="GO" id="GO:0035435">
    <property type="term" value="P:phosphate ion transmembrane transport"/>
    <property type="evidence" value="ECO:0007669"/>
    <property type="project" value="TreeGrafter"/>
</dbReference>
<feature type="transmembrane region" description="Helical" evidence="11">
    <location>
        <begin position="12"/>
        <end position="32"/>
    </location>
</feature>
<comment type="similarity">
    <text evidence="2">Belongs to the inorganic phosphate transporter (PiT) (TC 2.A.20) family. Pit subfamily.</text>
</comment>
<feature type="transmembrane region" description="Helical" evidence="11">
    <location>
        <begin position="123"/>
        <end position="143"/>
    </location>
</feature>
<evidence type="ECO:0000256" key="4">
    <source>
        <dbReference type="ARBA" id="ARBA00022475"/>
    </source>
</evidence>
<accession>Q7VQU1</accession>
<keyword evidence="7" id="KW-0769">Symport</keyword>
<feature type="transmembrane region" description="Helical" evidence="11">
    <location>
        <begin position="53"/>
        <end position="80"/>
    </location>
</feature>
<dbReference type="EMBL" id="BX248583">
    <property type="protein sequence ID" value="CAD83552.1"/>
    <property type="molecule type" value="Genomic_DNA"/>
</dbReference>
<dbReference type="GO" id="GO:0005886">
    <property type="term" value="C:plasma membrane"/>
    <property type="evidence" value="ECO:0007669"/>
    <property type="project" value="UniProtKB-SubCell"/>
</dbReference>
<evidence type="ECO:0000256" key="2">
    <source>
        <dbReference type="ARBA" id="ARBA00005342"/>
    </source>
</evidence>
<keyword evidence="4" id="KW-1003">Cell membrane</keyword>
<feature type="transmembrane region" description="Helical" evidence="11">
    <location>
        <begin position="207"/>
        <end position="226"/>
    </location>
</feature>
<dbReference type="PANTHER" id="PTHR11101:SF65">
    <property type="entry name" value="LOW-AFFINITY INORGANIC PHOSPHATE TRANSPORTER PITA-RELATED"/>
    <property type="match status" value="1"/>
</dbReference>
<dbReference type="Proteomes" id="UP000002192">
    <property type="component" value="Chromosome"/>
</dbReference>
<protein>
    <recommendedName>
        <fullName evidence="11">Phosphate transporter</fullName>
    </recommendedName>
</protein>
<evidence type="ECO:0000256" key="7">
    <source>
        <dbReference type="ARBA" id="ARBA00022847"/>
    </source>
</evidence>
<reference evidence="12 13" key="1">
    <citation type="journal article" date="2003" name="Proc. Natl. Acad. Sci. U.S.A.">
        <title>The genome sequence of Blochmannia floridanus: comparative analysis of reduced genomes.</title>
        <authorList>
            <person name="Gil R."/>
            <person name="Silva F.J."/>
            <person name="Zientz E."/>
            <person name="Delmotte F."/>
            <person name="Gonzalez-Candelas F."/>
            <person name="Latorre A."/>
            <person name="Rausell C."/>
            <person name="Kramerbeek J."/>
            <person name="Gadau J."/>
            <person name="Hoelldobler B."/>
            <person name="van Ham R.C.H.J."/>
            <person name="Gross R."/>
            <person name="Moya A."/>
        </authorList>
    </citation>
    <scope>NUCLEOTIDE SEQUENCE [LARGE SCALE GENOMIC DNA]</scope>
</reference>
<keyword evidence="9 11" id="KW-0472">Membrane</keyword>
<sequence>MSYLFSDLEIHIRMMLVLALCFIFIYEAINGFHDTANSVVPVIYTCALRSHNAVIMSGIFNFLGVILGGVSVTYTIIHLIPTYFFMNTSANHILIMIFSILFAAILWNLGTWYFGLPTSSSHTLIGALIGIGFANSFITNYPINQELNITQLINIFLSLLISPIIGLILARTIMLLLFRYRKNNTYQEIHITPSEQELLRGRKQPSLWIRIILIISAAGVSFSHGANDGQKGIGLIMLLLVGVAPDNFMLNMYSNTEDIINTRNAVNNFQEYYTQYYNDYKNIIPSEIISMPQSIALHQLTVIDPSIQDLIHTFIHNHENHSSNYNCEISQLYSSEQIKKFFHDFSLNFIIIHNTLSLLENLNSYEQLTSSQRFRMRQLLIYIADILDQITKYPDIPHSNKKFLKNIKTHLLNTVEYAPTWIIITVAISLSLGTTIGWKRVAITIGEKIGKKKMTYAQGLSAQLTTAISIGIASYIGMPVSTTHVLSSSITGSMLIRGWGVQIKIIKNIIMTWTLTVPATIILSSIFYLSILKLLHKYI</sequence>
<evidence type="ECO:0000256" key="6">
    <source>
        <dbReference type="ARBA" id="ARBA00022692"/>
    </source>
</evidence>
<feature type="transmembrane region" description="Helical" evidence="11">
    <location>
        <begin position="232"/>
        <end position="253"/>
    </location>
</feature>
<name>Q7VQU1_BLOFL</name>
<evidence type="ECO:0000256" key="5">
    <source>
        <dbReference type="ARBA" id="ARBA00022592"/>
    </source>
</evidence>
<dbReference type="PANTHER" id="PTHR11101">
    <property type="entry name" value="PHOSPHATE TRANSPORTER"/>
    <property type="match status" value="1"/>
</dbReference>
<evidence type="ECO:0000313" key="13">
    <source>
        <dbReference type="Proteomes" id="UP000002192"/>
    </source>
</evidence>
<dbReference type="eggNOG" id="COG0306">
    <property type="taxonomic scope" value="Bacteria"/>
</dbReference>
<feature type="transmembrane region" description="Helical" evidence="11">
    <location>
        <begin position="155"/>
        <end position="178"/>
    </location>
</feature>
<evidence type="ECO:0000313" key="12">
    <source>
        <dbReference type="EMBL" id="CAD83552.1"/>
    </source>
</evidence>
<dbReference type="GO" id="GO:0015293">
    <property type="term" value="F:symporter activity"/>
    <property type="evidence" value="ECO:0007669"/>
    <property type="project" value="UniProtKB-KW"/>
</dbReference>
<dbReference type="InterPro" id="IPR001204">
    <property type="entry name" value="Phos_transporter"/>
</dbReference>
<evidence type="ECO:0000256" key="10">
    <source>
        <dbReference type="ARBA" id="ARBA00047348"/>
    </source>
</evidence>
<organism evidence="12 13">
    <name type="scientific">Blochmanniella floridana</name>
    <dbReference type="NCBI Taxonomy" id="203907"/>
    <lineage>
        <taxon>Bacteria</taxon>
        <taxon>Pseudomonadati</taxon>
        <taxon>Pseudomonadota</taxon>
        <taxon>Gammaproteobacteria</taxon>
        <taxon>Enterobacterales</taxon>
        <taxon>Enterobacteriaceae</taxon>
        <taxon>ant endosymbionts</taxon>
        <taxon>Candidatus Blochmanniella</taxon>
    </lineage>
</organism>